<protein>
    <submittedName>
        <fullName evidence="1">Oxidoreductase</fullName>
    </submittedName>
</protein>
<dbReference type="PRINTS" id="PR00080">
    <property type="entry name" value="SDRFAMILY"/>
</dbReference>
<dbReference type="PANTHER" id="PTHR43975">
    <property type="entry name" value="ZGC:101858"/>
    <property type="match status" value="1"/>
</dbReference>
<dbReference type="WBParaSite" id="TTAC_0001099801-mRNA-1">
    <property type="protein sequence ID" value="TTAC_0001099801-mRNA-1"/>
    <property type="gene ID" value="TTAC_0001099801"/>
</dbReference>
<dbReference type="PRINTS" id="PR00081">
    <property type="entry name" value="GDHRDH"/>
</dbReference>
<name>A0A0R3XBS1_HYDTA</name>
<proteinExistence type="predicted"/>
<dbReference type="SUPFAM" id="SSF51735">
    <property type="entry name" value="NAD(P)-binding Rossmann-fold domains"/>
    <property type="match status" value="1"/>
</dbReference>
<dbReference type="InterPro" id="IPR036291">
    <property type="entry name" value="NAD(P)-bd_dom_sf"/>
</dbReference>
<evidence type="ECO:0000313" key="1">
    <source>
        <dbReference type="WBParaSite" id="TTAC_0001099801-mRNA-1"/>
    </source>
</evidence>
<dbReference type="Pfam" id="PF00106">
    <property type="entry name" value="adh_short"/>
    <property type="match status" value="1"/>
</dbReference>
<sequence>LPNFFGASSGIGRSTAVLFAKLGANVSLVGRNEVNLEKTRKMCQDVASNPGAQFLVVKADLAELDQVSGAFTTTVKHFGKLDILVNNAGFQLRDSVENFDPIAYERLMNVNVRSVLTLSHLAVPKLEEAKGCIINVSSVSGNNSVSSVLAFDINAHFYVRIFQCPELFTLIKLFVGGV</sequence>
<dbReference type="STRING" id="6205.A0A0R3XBS1"/>
<reference evidence="1" key="1">
    <citation type="submission" date="2017-02" db="UniProtKB">
        <authorList>
            <consortium name="WormBaseParasite"/>
        </authorList>
    </citation>
    <scope>IDENTIFICATION</scope>
</reference>
<dbReference type="PANTHER" id="PTHR43975:SF2">
    <property type="entry name" value="EG:BACR7A4.14 PROTEIN-RELATED"/>
    <property type="match status" value="1"/>
</dbReference>
<dbReference type="Gene3D" id="3.40.50.720">
    <property type="entry name" value="NAD(P)-binding Rossmann-like Domain"/>
    <property type="match status" value="1"/>
</dbReference>
<dbReference type="InterPro" id="IPR002347">
    <property type="entry name" value="SDR_fam"/>
</dbReference>
<dbReference type="AlphaFoldDB" id="A0A0R3XBS1"/>
<organism evidence="1">
    <name type="scientific">Hydatigena taeniaeformis</name>
    <name type="common">Feline tapeworm</name>
    <name type="synonym">Taenia taeniaeformis</name>
    <dbReference type="NCBI Taxonomy" id="6205"/>
    <lineage>
        <taxon>Eukaryota</taxon>
        <taxon>Metazoa</taxon>
        <taxon>Spiralia</taxon>
        <taxon>Lophotrochozoa</taxon>
        <taxon>Platyhelminthes</taxon>
        <taxon>Cestoda</taxon>
        <taxon>Eucestoda</taxon>
        <taxon>Cyclophyllidea</taxon>
        <taxon>Taeniidae</taxon>
        <taxon>Hydatigera</taxon>
    </lineage>
</organism>
<accession>A0A0R3XBS1</accession>